<comment type="similarity">
    <text evidence="8">Belongs to the MntP (TC 9.B.29) family.</text>
</comment>
<keyword evidence="5 8" id="KW-0406">Ion transport</keyword>
<dbReference type="RefSeq" id="WP_184664526.1">
    <property type="nucleotide sequence ID" value="NZ_JACHHB010000010.1"/>
</dbReference>
<feature type="transmembrane region" description="Helical" evidence="8">
    <location>
        <begin position="129"/>
        <end position="149"/>
    </location>
</feature>
<evidence type="ECO:0000313" key="10">
    <source>
        <dbReference type="Proteomes" id="UP000551878"/>
    </source>
</evidence>
<evidence type="ECO:0000256" key="8">
    <source>
        <dbReference type="HAMAP-Rule" id="MF_01521"/>
    </source>
</evidence>
<keyword evidence="2 8" id="KW-1003">Cell membrane</keyword>
<feature type="transmembrane region" description="Helical" evidence="8">
    <location>
        <begin position="161"/>
        <end position="178"/>
    </location>
</feature>
<feature type="transmembrane region" description="Helical" evidence="8">
    <location>
        <begin position="6"/>
        <end position="28"/>
    </location>
</feature>
<keyword evidence="1 8" id="KW-0813">Transport</keyword>
<dbReference type="AlphaFoldDB" id="A0A840QS30"/>
<keyword evidence="4 8" id="KW-1133">Transmembrane helix</keyword>
<keyword evidence="10" id="KW-1185">Reference proteome</keyword>
<proteinExistence type="inferred from homology"/>
<comment type="function">
    <text evidence="8">Probably functions as a manganese efflux pump.</text>
</comment>
<keyword evidence="3 8" id="KW-0812">Transmembrane</keyword>
<reference evidence="9 10" key="1">
    <citation type="submission" date="2020-08" db="EMBL/GenBank/DDBJ databases">
        <title>Genomic Encyclopedia of Type Strains, Phase IV (KMG-IV): sequencing the most valuable type-strain genomes for metagenomic binning, comparative biology and taxonomic classification.</title>
        <authorList>
            <person name="Goeker M."/>
        </authorList>
    </citation>
    <scope>NUCLEOTIDE SEQUENCE [LARGE SCALE GENOMIC DNA]</scope>
    <source>
        <strain evidence="9 10">DSM 24696</strain>
    </source>
</reference>
<feature type="transmembrane region" description="Helical" evidence="8">
    <location>
        <begin position="66"/>
        <end position="88"/>
    </location>
</feature>
<evidence type="ECO:0000256" key="2">
    <source>
        <dbReference type="ARBA" id="ARBA00022475"/>
    </source>
</evidence>
<sequence>MEEWFTLIIMGLALGLDAFSLSVGLGMMRIDYRQVFNVGVAVGLFHVIMPLIGLVLGQVLSQYIGVFAYIISGLVLLLIGIQMIASSFSNSDVQVLKPFGWGLMLFAFSVSIDSFSVGLSLGMLGAETVVTVASFGLISMFLTWFGLGFGRYVGHWFGSHSEMLGGGVLIAFGLKILFTL</sequence>
<comment type="caution">
    <text evidence="9">The sequence shown here is derived from an EMBL/GenBank/DDBJ whole genome shotgun (WGS) entry which is preliminary data.</text>
</comment>
<organism evidence="9 10">
    <name type="scientific">Texcoconibacillus texcoconensis</name>
    <dbReference type="NCBI Taxonomy" id="1095777"/>
    <lineage>
        <taxon>Bacteria</taxon>
        <taxon>Bacillati</taxon>
        <taxon>Bacillota</taxon>
        <taxon>Bacilli</taxon>
        <taxon>Bacillales</taxon>
        <taxon>Bacillaceae</taxon>
        <taxon>Texcoconibacillus</taxon>
    </lineage>
</organism>
<evidence type="ECO:0000256" key="1">
    <source>
        <dbReference type="ARBA" id="ARBA00022448"/>
    </source>
</evidence>
<evidence type="ECO:0000313" key="9">
    <source>
        <dbReference type="EMBL" id="MBB5174087.1"/>
    </source>
</evidence>
<comment type="subcellular location">
    <subcellularLocation>
        <location evidence="8">Cell membrane</location>
        <topology evidence="8">Multi-pass membrane protein</topology>
    </subcellularLocation>
</comment>
<dbReference type="PANTHER" id="PTHR35529:SF1">
    <property type="entry name" value="MANGANESE EFFLUX PUMP MNTP-RELATED"/>
    <property type="match status" value="1"/>
</dbReference>
<protein>
    <recommendedName>
        <fullName evidence="8">Putative manganese efflux pump MntP</fullName>
    </recommendedName>
</protein>
<evidence type="ECO:0000256" key="5">
    <source>
        <dbReference type="ARBA" id="ARBA00023065"/>
    </source>
</evidence>
<dbReference type="GO" id="GO:0005384">
    <property type="term" value="F:manganese ion transmembrane transporter activity"/>
    <property type="evidence" value="ECO:0007669"/>
    <property type="project" value="UniProtKB-UniRule"/>
</dbReference>
<dbReference type="HAMAP" id="MF_01521">
    <property type="entry name" value="MntP_pump"/>
    <property type="match status" value="1"/>
</dbReference>
<dbReference type="GO" id="GO:0005886">
    <property type="term" value="C:plasma membrane"/>
    <property type="evidence" value="ECO:0007669"/>
    <property type="project" value="UniProtKB-SubCell"/>
</dbReference>
<keyword evidence="7 8" id="KW-0464">Manganese</keyword>
<dbReference type="InterPro" id="IPR003810">
    <property type="entry name" value="Mntp/YtaF"/>
</dbReference>
<keyword evidence="6 8" id="KW-0472">Membrane</keyword>
<name>A0A840QS30_9BACI</name>
<dbReference type="PANTHER" id="PTHR35529">
    <property type="entry name" value="MANGANESE EFFLUX PUMP MNTP-RELATED"/>
    <property type="match status" value="1"/>
</dbReference>
<gene>
    <name evidence="8" type="primary">mntP</name>
    <name evidence="9" type="ORF">HNQ41_002281</name>
</gene>
<evidence type="ECO:0000256" key="4">
    <source>
        <dbReference type="ARBA" id="ARBA00022989"/>
    </source>
</evidence>
<dbReference type="Proteomes" id="UP000551878">
    <property type="component" value="Unassembled WGS sequence"/>
</dbReference>
<feature type="transmembrane region" description="Helical" evidence="8">
    <location>
        <begin position="100"/>
        <end position="123"/>
    </location>
</feature>
<dbReference type="InterPro" id="IPR022929">
    <property type="entry name" value="Put_MntP"/>
</dbReference>
<accession>A0A840QS30</accession>
<dbReference type="EMBL" id="JACHHB010000010">
    <property type="protein sequence ID" value="MBB5174087.1"/>
    <property type="molecule type" value="Genomic_DNA"/>
</dbReference>
<evidence type="ECO:0000256" key="6">
    <source>
        <dbReference type="ARBA" id="ARBA00023136"/>
    </source>
</evidence>
<evidence type="ECO:0000256" key="3">
    <source>
        <dbReference type="ARBA" id="ARBA00022692"/>
    </source>
</evidence>
<evidence type="ECO:0000256" key="7">
    <source>
        <dbReference type="ARBA" id="ARBA00023211"/>
    </source>
</evidence>
<feature type="transmembrane region" description="Helical" evidence="8">
    <location>
        <begin position="35"/>
        <end position="60"/>
    </location>
</feature>
<dbReference type="Pfam" id="PF02659">
    <property type="entry name" value="Mntp"/>
    <property type="match status" value="1"/>
</dbReference>